<dbReference type="EMBL" id="JQBQ01000014">
    <property type="protein sequence ID" value="KRN92196.1"/>
    <property type="molecule type" value="Genomic_DNA"/>
</dbReference>
<evidence type="ECO:0000313" key="1">
    <source>
        <dbReference type="EMBL" id="KRN92196.1"/>
    </source>
</evidence>
<dbReference type="InterPro" id="IPR035280">
    <property type="entry name" value="Helveticin_J"/>
</dbReference>
<proteinExistence type="predicted"/>
<dbReference type="Proteomes" id="UP000051529">
    <property type="component" value="Unassembled WGS sequence"/>
</dbReference>
<dbReference type="AlphaFoldDB" id="A0A0R2L0T1"/>
<sequence length="320" mass="35828">MRQAFNISASHKADLNTGYLAVAQKGNVGSTYIYAEQLRNKQSEIHVLRGHAGNVTTPVVTMYGSAGGHTQTWEYSGRSGKWFVGTKPNSDNWDTQIARVDIRSMGRSFTSNTDMPRLAYLNRAGNLLKPDGSTYAGSDMKRSEAAVSPDYSKFLLATVDYAGNGYFTIYDNNLINNKLDNVEYSNGYVNLGEVSCLESFVIPGFYEDVKSSVQGYDIDNLGNIYVSSQKSPDTLNHKYYSKNIFKIPTYDRFTTSNWLQVDLDKYAGPINIYGQGMHTELEGIQILDENHCYLTVAYHKTVSGKNKTVSNKIYEVSWNE</sequence>
<evidence type="ECO:0000313" key="2">
    <source>
        <dbReference type="Proteomes" id="UP000051529"/>
    </source>
</evidence>
<dbReference type="GO" id="GO:0042742">
    <property type="term" value="P:defense response to bacterium"/>
    <property type="evidence" value="ECO:0007669"/>
    <property type="project" value="InterPro"/>
</dbReference>
<gene>
    <name evidence="1" type="ORF">IV44_GL000329</name>
</gene>
<protein>
    <submittedName>
        <fullName evidence="1">Bacteriocin helveticin-J</fullName>
    </submittedName>
</protein>
<accession>A0A0R2L0T1</accession>
<comment type="caution">
    <text evidence="1">The sequence shown here is derived from an EMBL/GenBank/DDBJ whole genome shotgun (WGS) entry which is preliminary data.</text>
</comment>
<dbReference type="PATRIC" id="fig|695563.3.peg.361"/>
<dbReference type="RefSeq" id="WP_056985408.1">
    <property type="nucleotide sequence ID" value="NZ_JQBQ01000014.1"/>
</dbReference>
<organism evidence="1 2">
    <name type="scientific">Lactobacillus amylovorus subsp. animalium DSM 16698</name>
    <dbReference type="NCBI Taxonomy" id="695563"/>
    <lineage>
        <taxon>Bacteria</taxon>
        <taxon>Bacillati</taxon>
        <taxon>Bacillota</taxon>
        <taxon>Bacilli</taxon>
        <taxon>Lactobacillales</taxon>
        <taxon>Lactobacillaceae</taxon>
        <taxon>Lactobacillus</taxon>
        <taxon>Lactobacillus amylovorus subsp. animalium</taxon>
    </lineage>
</organism>
<dbReference type="Pfam" id="PF17312">
    <property type="entry name" value="Helveticin_J"/>
    <property type="match status" value="1"/>
</dbReference>
<name>A0A0R2L0T1_LACAM</name>
<reference evidence="1 2" key="1">
    <citation type="journal article" date="2015" name="Genome Announc.">
        <title>Expanding the biotechnology potential of lactobacilli through comparative genomics of 213 strains and associated genera.</title>
        <authorList>
            <person name="Sun Z."/>
            <person name="Harris H.M."/>
            <person name="McCann A."/>
            <person name="Guo C."/>
            <person name="Argimon S."/>
            <person name="Zhang W."/>
            <person name="Yang X."/>
            <person name="Jeffery I.B."/>
            <person name="Cooney J.C."/>
            <person name="Kagawa T.F."/>
            <person name="Liu W."/>
            <person name="Song Y."/>
            <person name="Salvetti E."/>
            <person name="Wrobel A."/>
            <person name="Rasinkangas P."/>
            <person name="Parkhill J."/>
            <person name="Rea M.C."/>
            <person name="O'Sullivan O."/>
            <person name="Ritari J."/>
            <person name="Douillard F.P."/>
            <person name="Paul Ross R."/>
            <person name="Yang R."/>
            <person name="Briner A.E."/>
            <person name="Felis G.E."/>
            <person name="de Vos W.M."/>
            <person name="Barrangou R."/>
            <person name="Klaenhammer T.R."/>
            <person name="Caufield P.W."/>
            <person name="Cui Y."/>
            <person name="Zhang H."/>
            <person name="O'Toole P.W."/>
        </authorList>
    </citation>
    <scope>NUCLEOTIDE SEQUENCE [LARGE SCALE GENOMIC DNA]</scope>
    <source>
        <strain evidence="1 2">DSM 16698</strain>
    </source>
</reference>